<evidence type="ECO:0000259" key="3">
    <source>
        <dbReference type="Pfam" id="PF06863"/>
    </source>
</evidence>
<dbReference type="HOGENOM" id="CLU_027269_1_1_6"/>
<dbReference type="Pfam" id="PF06863">
    <property type="entry name" value="DUF1254"/>
    <property type="match status" value="1"/>
</dbReference>
<feature type="domain" description="DUF1214" evidence="2">
    <location>
        <begin position="385"/>
        <end position="493"/>
    </location>
</feature>
<dbReference type="InterPro" id="IPR010679">
    <property type="entry name" value="DUF1254"/>
</dbReference>
<keyword evidence="1" id="KW-1133">Transmembrane helix</keyword>
<dbReference type="KEGG" id="pfl:PFL_3450"/>
<feature type="domain" description="DUF1254" evidence="3">
    <location>
        <begin position="115"/>
        <end position="246"/>
    </location>
</feature>
<dbReference type="eggNOG" id="COG5361">
    <property type="taxonomic scope" value="Bacteria"/>
</dbReference>
<dbReference type="AlphaFoldDB" id="Q4KB29"/>
<dbReference type="STRING" id="220664.PFL_3450"/>
<protein>
    <submittedName>
        <fullName evidence="4">Uncharacterized protein</fullName>
    </submittedName>
</protein>
<sequence length="510" mass="56811">MLVFSTINLAAKDSLAKKTLKQGSSRMKKAPVFISGLIATSVMLAAMLVQAQTSPMAQVSGPEADVKVTQTYVRMMAREAYFWGWPMANIFNRRQKFKDLPEPGLMGGIVPVAPINHLSMLTDYISPGERLVACPNQDVVYGAGSIALDIEPVVIQVPDFGDRFWVYQLVDLRSDSFAELGKMYGTKPGFYLLVGPDWNGKVPEGIAQVFRAKTNTGFVIPRVFQDDTAEDRKAIQPYLSGIDMYPLSKYDGKLKQRDWSKSPKFPAEASGDEETRWVLPEKFFDELPAILKDARPLPGEEARYAQLAVLAQIAQRDPELKKAMIDEAQKADSEVVKPLLQFRNYGQQLPHHWSTISNGAAFGTDYFLRTAVARSNIFVNKQIETKYFYQDLDEAGTRLNGAQRYSVTFPKGALPPVKGFWSLTLYNQQHFFAENPLGRYSLGTKNKALKSNADGSLTLYVQSDSPGADKESNWLPAPQGADFSLYVRAYWPEAAAMNGQWTPPAVVKVD</sequence>
<keyword evidence="1" id="KW-0472">Membrane</keyword>
<evidence type="ECO:0000259" key="2">
    <source>
        <dbReference type="Pfam" id="PF06742"/>
    </source>
</evidence>
<dbReference type="Pfam" id="PF06742">
    <property type="entry name" value="DUF1214"/>
    <property type="match status" value="1"/>
</dbReference>
<dbReference type="PANTHER" id="PTHR36509:SF2">
    <property type="entry name" value="BLL3101 PROTEIN"/>
    <property type="match status" value="1"/>
</dbReference>
<dbReference type="Gene3D" id="2.60.40.1610">
    <property type="entry name" value="Domain of unknown function DUF1254"/>
    <property type="match status" value="1"/>
</dbReference>
<dbReference type="Proteomes" id="UP000008540">
    <property type="component" value="Chromosome"/>
</dbReference>
<evidence type="ECO:0000313" key="4">
    <source>
        <dbReference type="EMBL" id="AAY92718.1"/>
    </source>
</evidence>
<evidence type="ECO:0000256" key="1">
    <source>
        <dbReference type="SAM" id="Phobius"/>
    </source>
</evidence>
<name>Q4KB29_PSEF5</name>
<dbReference type="InterPro" id="IPR037050">
    <property type="entry name" value="DUF1254_sf"/>
</dbReference>
<keyword evidence="1" id="KW-0812">Transmembrane</keyword>
<dbReference type="PANTHER" id="PTHR36509">
    <property type="entry name" value="BLL3101 PROTEIN"/>
    <property type="match status" value="1"/>
</dbReference>
<evidence type="ECO:0000313" key="5">
    <source>
        <dbReference type="Proteomes" id="UP000008540"/>
    </source>
</evidence>
<feature type="transmembrane region" description="Helical" evidence="1">
    <location>
        <begin position="30"/>
        <end position="49"/>
    </location>
</feature>
<gene>
    <name evidence="4" type="ordered locus">PFL_3450</name>
</gene>
<dbReference type="InterPro" id="IPR037049">
    <property type="entry name" value="DUF1214_C_sf"/>
</dbReference>
<dbReference type="Gene3D" id="2.60.120.600">
    <property type="entry name" value="Domain of unknown function DUF1214, C-terminal domain"/>
    <property type="match status" value="1"/>
</dbReference>
<reference evidence="4 5" key="1">
    <citation type="journal article" date="2005" name="Nat. Biotechnol.">
        <title>Complete genome sequence of the plant commensal Pseudomonas fluorescens Pf-5.</title>
        <authorList>
            <person name="Paulsen I.T."/>
            <person name="Press C.M."/>
            <person name="Ravel J."/>
            <person name="Kobayashi D.Y."/>
            <person name="Myers G.S."/>
            <person name="Mavrodi D.V."/>
            <person name="DeBoy R.T."/>
            <person name="Seshadri R."/>
            <person name="Ren Q."/>
            <person name="Madupu R."/>
            <person name="Dodson R.J."/>
            <person name="Durkin A.S."/>
            <person name="Brinkac L.M."/>
            <person name="Daugherty S.C."/>
            <person name="Sullivan S.A."/>
            <person name="Rosovitz M.J."/>
            <person name="Gwinn M.L."/>
            <person name="Zhou L."/>
            <person name="Schneider D.J."/>
            <person name="Cartinhour S.W."/>
            <person name="Nelson W.C."/>
            <person name="Weidman J."/>
            <person name="Watkins K."/>
            <person name="Tran K."/>
            <person name="Khouri H."/>
            <person name="Pierson E.A."/>
            <person name="Pierson L.S.III."/>
            <person name="Thomashow L.S."/>
            <person name="Loper J.E."/>
        </authorList>
    </citation>
    <scope>NUCLEOTIDE SEQUENCE [LARGE SCALE GENOMIC DNA]</scope>
    <source>
        <strain evidence="5">ATCC BAA-477 / NRRL B-23932 / Pf-5</strain>
    </source>
</reference>
<proteinExistence type="predicted"/>
<dbReference type="InterPro" id="IPR010621">
    <property type="entry name" value="DUF1214"/>
</dbReference>
<accession>Q4KB29</accession>
<dbReference type="SUPFAM" id="SSF160935">
    <property type="entry name" value="VPA0735-like"/>
    <property type="match status" value="1"/>
</dbReference>
<organism evidence="4 5">
    <name type="scientific">Pseudomonas fluorescens (strain ATCC BAA-477 / NRRL B-23932 / Pf-5)</name>
    <dbReference type="NCBI Taxonomy" id="220664"/>
    <lineage>
        <taxon>Bacteria</taxon>
        <taxon>Pseudomonadati</taxon>
        <taxon>Pseudomonadota</taxon>
        <taxon>Gammaproteobacteria</taxon>
        <taxon>Pseudomonadales</taxon>
        <taxon>Pseudomonadaceae</taxon>
        <taxon>Pseudomonas</taxon>
    </lineage>
</organism>
<dbReference type="EMBL" id="CP000076">
    <property type="protein sequence ID" value="AAY92718.1"/>
    <property type="molecule type" value="Genomic_DNA"/>
</dbReference>